<evidence type="ECO:0000313" key="2">
    <source>
        <dbReference type="EMBL" id="WOL19765.1"/>
    </source>
</evidence>
<dbReference type="EMBL" id="CP136898">
    <property type="protein sequence ID" value="WOL19765.1"/>
    <property type="molecule type" value="Genomic_DNA"/>
</dbReference>
<feature type="region of interest" description="Disordered" evidence="1">
    <location>
        <begin position="120"/>
        <end position="146"/>
    </location>
</feature>
<feature type="compositionally biased region" description="Basic and acidic residues" evidence="1">
    <location>
        <begin position="130"/>
        <end position="141"/>
    </location>
</feature>
<protein>
    <submittedName>
        <fullName evidence="2">Uncharacterized protein</fullName>
    </submittedName>
</protein>
<sequence>MDKCNKAPIEVQKLFRELLDNKREEQEDSELAAVIRTSLEQYAFEQDCRYYLGSQIEYDSGSGGTSSVDSFSAVGAINPSGSIPSSHHIGRSSSMMAPSSSTENRGGGIRGFFTFLGQSGSKSSVDITDLDPKAFPSEKSKQPRTYRRCLEQDQKVRVEESNLQMVPLPVKIWIDKRK</sequence>
<proteinExistence type="predicted"/>
<accession>A0AAQ3L3L3</accession>
<gene>
    <name evidence="2" type="ORF">Cni_G28567</name>
</gene>
<evidence type="ECO:0000256" key="1">
    <source>
        <dbReference type="SAM" id="MobiDB-lite"/>
    </source>
</evidence>
<evidence type="ECO:0000313" key="3">
    <source>
        <dbReference type="Proteomes" id="UP001327560"/>
    </source>
</evidence>
<name>A0AAQ3L3L3_9LILI</name>
<dbReference type="AlphaFoldDB" id="A0AAQ3L3L3"/>
<keyword evidence="3" id="KW-1185">Reference proteome</keyword>
<dbReference type="Proteomes" id="UP001327560">
    <property type="component" value="Chromosome 9"/>
</dbReference>
<reference evidence="2 3" key="1">
    <citation type="submission" date="2023-10" db="EMBL/GenBank/DDBJ databases">
        <title>Chromosome-scale genome assembly provides insights into flower coloration mechanisms of Canna indica.</title>
        <authorList>
            <person name="Li C."/>
        </authorList>
    </citation>
    <scope>NUCLEOTIDE SEQUENCE [LARGE SCALE GENOMIC DNA]</scope>
    <source>
        <tissue evidence="2">Flower</tissue>
    </source>
</reference>
<feature type="compositionally biased region" description="Low complexity" evidence="1">
    <location>
        <begin position="92"/>
        <end position="101"/>
    </location>
</feature>
<feature type="region of interest" description="Disordered" evidence="1">
    <location>
        <begin position="82"/>
        <end position="103"/>
    </location>
</feature>
<organism evidence="2 3">
    <name type="scientific">Canna indica</name>
    <name type="common">Indian-shot</name>
    <dbReference type="NCBI Taxonomy" id="4628"/>
    <lineage>
        <taxon>Eukaryota</taxon>
        <taxon>Viridiplantae</taxon>
        <taxon>Streptophyta</taxon>
        <taxon>Embryophyta</taxon>
        <taxon>Tracheophyta</taxon>
        <taxon>Spermatophyta</taxon>
        <taxon>Magnoliopsida</taxon>
        <taxon>Liliopsida</taxon>
        <taxon>Zingiberales</taxon>
        <taxon>Cannaceae</taxon>
        <taxon>Canna</taxon>
    </lineage>
</organism>